<evidence type="ECO:0000256" key="2">
    <source>
        <dbReference type="ARBA" id="ARBA00022723"/>
    </source>
</evidence>
<comment type="caution">
    <text evidence="9">The sequence shown here is derived from an EMBL/GenBank/DDBJ whole genome shotgun (WGS) entry which is preliminary data.</text>
</comment>
<feature type="region of interest" description="Disordered" evidence="5">
    <location>
        <begin position="136"/>
        <end position="176"/>
    </location>
</feature>
<dbReference type="GO" id="GO:0006825">
    <property type="term" value="P:copper ion transport"/>
    <property type="evidence" value="ECO:0007669"/>
    <property type="project" value="InterPro"/>
</dbReference>
<keyword evidence="4" id="KW-0186">Copper</keyword>
<organism evidence="9 10">
    <name type="scientific">Occultella aeris</name>
    <dbReference type="NCBI Taxonomy" id="2761496"/>
    <lineage>
        <taxon>Bacteria</taxon>
        <taxon>Bacillati</taxon>
        <taxon>Actinomycetota</taxon>
        <taxon>Actinomycetes</taxon>
        <taxon>Micrococcales</taxon>
        <taxon>Ruaniaceae</taxon>
        <taxon>Occultella</taxon>
    </lineage>
</organism>
<accession>A0A7M4DE60</accession>
<evidence type="ECO:0000256" key="5">
    <source>
        <dbReference type="SAM" id="MobiDB-lite"/>
    </source>
</evidence>
<dbReference type="PANTHER" id="PTHR34820:SF4">
    <property type="entry name" value="INNER MEMBRANE PROTEIN YEBZ"/>
    <property type="match status" value="1"/>
</dbReference>
<dbReference type="GO" id="GO:0042597">
    <property type="term" value="C:periplasmic space"/>
    <property type="evidence" value="ECO:0007669"/>
    <property type="project" value="InterPro"/>
</dbReference>
<evidence type="ECO:0000313" key="10">
    <source>
        <dbReference type="Proteomes" id="UP000419743"/>
    </source>
</evidence>
<sequence length="206" mass="20848">MSMSPRALNLRALAVSAVALFLGLTLHASAAQAHDVLLSSAPADGETLSAAPTEVRLAFNNDILDLNAAIVLTDAEGTVLTEEAPVVDGTEVALPLPDGVPAGVWTVTWRVVSSDGHPISGAYEFTVDAPVVTTVEPTDSTEPLEPTDSDTTATGTSESEPSDSASAVETGDDGSESGVGRIVAFVVVAIAVVGAVAAGIVRRSRS</sequence>
<dbReference type="InterPro" id="IPR014755">
    <property type="entry name" value="Cu-Rt/internalin_Ig-like"/>
</dbReference>
<dbReference type="InterPro" id="IPR014756">
    <property type="entry name" value="Ig_E-set"/>
</dbReference>
<feature type="transmembrane region" description="Helical" evidence="6">
    <location>
        <begin position="182"/>
        <end position="201"/>
    </location>
</feature>
<keyword evidence="3 7" id="KW-0732">Signal</keyword>
<evidence type="ECO:0000259" key="8">
    <source>
        <dbReference type="Pfam" id="PF04234"/>
    </source>
</evidence>
<dbReference type="EMBL" id="CACRYJ010000006">
    <property type="protein sequence ID" value="VZO35174.1"/>
    <property type="molecule type" value="Genomic_DNA"/>
</dbReference>
<dbReference type="Gene3D" id="2.60.40.1220">
    <property type="match status" value="1"/>
</dbReference>
<dbReference type="AlphaFoldDB" id="A0A7M4DE60"/>
<keyword evidence="2" id="KW-0479">Metal-binding</keyword>
<evidence type="ECO:0000256" key="1">
    <source>
        <dbReference type="ARBA" id="ARBA00004196"/>
    </source>
</evidence>
<dbReference type="GO" id="GO:0005886">
    <property type="term" value="C:plasma membrane"/>
    <property type="evidence" value="ECO:0007669"/>
    <property type="project" value="TreeGrafter"/>
</dbReference>
<evidence type="ECO:0000313" key="9">
    <source>
        <dbReference type="EMBL" id="VZO35174.1"/>
    </source>
</evidence>
<protein>
    <submittedName>
        <fullName evidence="9">Copper resistance protein C</fullName>
    </submittedName>
</protein>
<dbReference type="GO" id="GO:0030313">
    <property type="term" value="C:cell envelope"/>
    <property type="evidence" value="ECO:0007669"/>
    <property type="project" value="UniProtKB-SubCell"/>
</dbReference>
<dbReference type="PANTHER" id="PTHR34820">
    <property type="entry name" value="INNER MEMBRANE PROTEIN YEBZ"/>
    <property type="match status" value="1"/>
</dbReference>
<dbReference type="InterPro" id="IPR007348">
    <property type="entry name" value="CopC_dom"/>
</dbReference>
<dbReference type="SUPFAM" id="SSF81296">
    <property type="entry name" value="E set domains"/>
    <property type="match status" value="1"/>
</dbReference>
<evidence type="ECO:0000256" key="3">
    <source>
        <dbReference type="ARBA" id="ARBA00022729"/>
    </source>
</evidence>
<dbReference type="GO" id="GO:0046688">
    <property type="term" value="P:response to copper ion"/>
    <property type="evidence" value="ECO:0007669"/>
    <property type="project" value="InterPro"/>
</dbReference>
<feature type="chain" id="PRO_5038810468" evidence="7">
    <location>
        <begin position="31"/>
        <end position="206"/>
    </location>
</feature>
<dbReference type="Pfam" id="PF04234">
    <property type="entry name" value="CopC"/>
    <property type="match status" value="1"/>
</dbReference>
<feature type="compositionally biased region" description="Polar residues" evidence="5">
    <location>
        <begin position="149"/>
        <end position="167"/>
    </location>
</feature>
<keyword evidence="6" id="KW-1133">Transmembrane helix</keyword>
<keyword evidence="6" id="KW-0472">Membrane</keyword>
<evidence type="ECO:0000256" key="4">
    <source>
        <dbReference type="ARBA" id="ARBA00023008"/>
    </source>
</evidence>
<gene>
    <name evidence="9" type="primary">copC</name>
    <name evidence="9" type="ORF">HALOF300_00400</name>
</gene>
<reference evidence="9 10" key="1">
    <citation type="submission" date="2019-11" db="EMBL/GenBank/DDBJ databases">
        <authorList>
            <person name="Criscuolo A."/>
        </authorList>
    </citation>
    <scope>NUCLEOTIDE SEQUENCE [LARGE SCALE GENOMIC DNA]</scope>
    <source>
        <strain evidence="9">CIP111667</strain>
    </source>
</reference>
<keyword evidence="10" id="KW-1185">Reference proteome</keyword>
<keyword evidence="6" id="KW-0812">Transmembrane</keyword>
<dbReference type="GO" id="GO:0005507">
    <property type="term" value="F:copper ion binding"/>
    <property type="evidence" value="ECO:0007669"/>
    <property type="project" value="InterPro"/>
</dbReference>
<evidence type="ECO:0000256" key="7">
    <source>
        <dbReference type="SAM" id="SignalP"/>
    </source>
</evidence>
<proteinExistence type="predicted"/>
<comment type="subcellular location">
    <subcellularLocation>
        <location evidence="1">Cell envelope</location>
    </subcellularLocation>
</comment>
<feature type="domain" description="CopC" evidence="8">
    <location>
        <begin position="34"/>
        <end position="127"/>
    </location>
</feature>
<evidence type="ECO:0000256" key="6">
    <source>
        <dbReference type="SAM" id="Phobius"/>
    </source>
</evidence>
<feature type="signal peptide" evidence="7">
    <location>
        <begin position="1"/>
        <end position="30"/>
    </location>
</feature>
<dbReference type="InterPro" id="IPR032694">
    <property type="entry name" value="CopC/D"/>
</dbReference>
<name>A0A7M4DE60_9MICO</name>
<dbReference type="Proteomes" id="UP000419743">
    <property type="component" value="Unassembled WGS sequence"/>
</dbReference>